<evidence type="ECO:0000313" key="6">
    <source>
        <dbReference type="Proteomes" id="UP000198940"/>
    </source>
</evidence>
<comment type="caution">
    <text evidence="4">The sequence shown here is derived from an EMBL/GenBank/DDBJ whole genome shotgun (WGS) entry which is preliminary data.</text>
</comment>
<feature type="transmembrane region" description="Helical" evidence="2">
    <location>
        <begin position="12"/>
        <end position="34"/>
    </location>
</feature>
<dbReference type="RefSeq" id="WP_177190001.1">
    <property type="nucleotide sequence ID" value="NZ_FOKU01000001.1"/>
</dbReference>
<feature type="compositionally biased region" description="Low complexity" evidence="1">
    <location>
        <begin position="98"/>
        <end position="118"/>
    </location>
</feature>
<evidence type="ECO:0000313" key="5">
    <source>
        <dbReference type="Proteomes" id="UP000184031"/>
    </source>
</evidence>
<organism evidence="4 5">
    <name type="scientific">Flagellimonas taeanensis</name>
    <dbReference type="NCBI Taxonomy" id="1005926"/>
    <lineage>
        <taxon>Bacteria</taxon>
        <taxon>Pseudomonadati</taxon>
        <taxon>Bacteroidota</taxon>
        <taxon>Flavobacteriia</taxon>
        <taxon>Flavobacteriales</taxon>
        <taxon>Flavobacteriaceae</taxon>
        <taxon>Flagellimonas</taxon>
    </lineage>
</organism>
<dbReference type="AlphaFoldDB" id="A0A1M6PGZ4"/>
<dbReference type="EMBL" id="FOKU01000001">
    <property type="protein sequence ID" value="SFB66831.1"/>
    <property type="molecule type" value="Genomic_DNA"/>
</dbReference>
<reference evidence="4 5" key="1">
    <citation type="submission" date="2016-11" db="EMBL/GenBank/DDBJ databases">
        <authorList>
            <person name="Varghese N."/>
            <person name="Submissions S."/>
        </authorList>
    </citation>
    <scope>NUCLEOTIDE SEQUENCE [LARGE SCALE GENOMIC DNA]</scope>
    <source>
        <strain evidence="4 5">CGMCC 1.12174</strain>
        <strain evidence="3 6">DSM 26351</strain>
    </source>
</reference>
<name>A0A1M6PGZ4_9FLAO</name>
<keyword evidence="2" id="KW-1133">Transmembrane helix</keyword>
<sequence>MVGKLGLVPGLFMIFSALFMVGFGLVFILMPLFFLTMVYGFNFNFEALVEDITWVYYVFGGFFLLTIFLAVLKILVKGKEDFKLSWFKSDKTYMGKTFSSSGSHSFGSSSSGGSSSSFSGGGGSSGGGGASGSW</sequence>
<gene>
    <name evidence="3" type="ORF">SAMN04487891_101176</name>
    <name evidence="4" type="ORF">SAMN05216293_0179</name>
</gene>
<evidence type="ECO:0000256" key="1">
    <source>
        <dbReference type="SAM" id="MobiDB-lite"/>
    </source>
</evidence>
<feature type="region of interest" description="Disordered" evidence="1">
    <location>
        <begin position="93"/>
        <end position="134"/>
    </location>
</feature>
<keyword evidence="2" id="KW-0472">Membrane</keyword>
<protein>
    <recommendedName>
        <fullName evidence="7">TPM domain-containing protein</fullName>
    </recommendedName>
</protein>
<evidence type="ECO:0000313" key="4">
    <source>
        <dbReference type="EMBL" id="SHK07182.1"/>
    </source>
</evidence>
<feature type="transmembrane region" description="Helical" evidence="2">
    <location>
        <begin position="54"/>
        <end position="76"/>
    </location>
</feature>
<dbReference type="STRING" id="1055723.SAMN05216293_0179"/>
<evidence type="ECO:0000256" key="2">
    <source>
        <dbReference type="SAM" id="Phobius"/>
    </source>
</evidence>
<keyword evidence="2" id="KW-0812">Transmembrane</keyword>
<feature type="compositionally biased region" description="Gly residues" evidence="1">
    <location>
        <begin position="119"/>
        <end position="134"/>
    </location>
</feature>
<dbReference type="EMBL" id="FRAT01000001">
    <property type="protein sequence ID" value="SHK07182.1"/>
    <property type="molecule type" value="Genomic_DNA"/>
</dbReference>
<dbReference type="Proteomes" id="UP000184031">
    <property type="component" value="Unassembled WGS sequence"/>
</dbReference>
<dbReference type="Proteomes" id="UP000198940">
    <property type="component" value="Unassembled WGS sequence"/>
</dbReference>
<keyword evidence="6" id="KW-1185">Reference proteome</keyword>
<evidence type="ECO:0000313" key="3">
    <source>
        <dbReference type="EMBL" id="SFB66831.1"/>
    </source>
</evidence>
<proteinExistence type="predicted"/>
<evidence type="ECO:0008006" key="7">
    <source>
        <dbReference type="Google" id="ProtNLM"/>
    </source>
</evidence>
<accession>A0A1M6PGZ4</accession>